<feature type="transmembrane region" description="Helical" evidence="1">
    <location>
        <begin position="283"/>
        <end position="307"/>
    </location>
</feature>
<dbReference type="EMBL" id="JZXC01000002">
    <property type="protein sequence ID" value="KKA09501.1"/>
    <property type="molecule type" value="Genomic_DNA"/>
</dbReference>
<dbReference type="PATRIC" id="fig|132476.4.peg.2238"/>
<evidence type="ECO:0000313" key="3">
    <source>
        <dbReference type="Proteomes" id="UP000033662"/>
    </source>
</evidence>
<keyword evidence="1" id="KW-0812">Transmembrane</keyword>
<accession>A0A0F4XUJ4</accession>
<feature type="transmembrane region" description="Helical" evidence="1">
    <location>
        <begin position="237"/>
        <end position="263"/>
    </location>
</feature>
<keyword evidence="1" id="KW-1133">Transmembrane helix</keyword>
<dbReference type="OrthoDB" id="7020782at2"/>
<feature type="transmembrane region" description="Helical" evidence="1">
    <location>
        <begin position="60"/>
        <end position="85"/>
    </location>
</feature>
<gene>
    <name evidence="2" type="ORF">VP02_03000</name>
</gene>
<organism evidence="2 3">
    <name type="scientific">Pseudomonas kilonensis</name>
    <dbReference type="NCBI Taxonomy" id="132476"/>
    <lineage>
        <taxon>Bacteria</taxon>
        <taxon>Pseudomonadati</taxon>
        <taxon>Pseudomonadota</taxon>
        <taxon>Gammaproteobacteria</taxon>
        <taxon>Pseudomonadales</taxon>
        <taxon>Pseudomonadaceae</taxon>
        <taxon>Pseudomonas</taxon>
    </lineage>
</organism>
<protein>
    <submittedName>
        <fullName evidence="2">Membrane protein</fullName>
    </submittedName>
</protein>
<comment type="caution">
    <text evidence="2">The sequence shown here is derived from an EMBL/GenBank/DDBJ whole genome shotgun (WGS) entry which is preliminary data.</text>
</comment>
<keyword evidence="1" id="KW-0472">Membrane</keyword>
<dbReference type="AlphaFoldDB" id="A0A0F4XUJ4"/>
<name>A0A0F4XUJ4_9PSED</name>
<evidence type="ECO:0000313" key="2">
    <source>
        <dbReference type="EMBL" id="KKA09501.1"/>
    </source>
</evidence>
<feature type="transmembrane region" description="Helical" evidence="1">
    <location>
        <begin position="26"/>
        <end position="48"/>
    </location>
</feature>
<dbReference type="Proteomes" id="UP000033662">
    <property type="component" value="Unassembled WGS sequence"/>
</dbReference>
<evidence type="ECO:0000256" key="1">
    <source>
        <dbReference type="SAM" id="Phobius"/>
    </source>
</evidence>
<reference evidence="2 3" key="1">
    <citation type="submission" date="2015-03" db="EMBL/GenBank/DDBJ databases">
        <title>Pseudomonas fluorescens 1855-344 Genome sequencing and assembly.</title>
        <authorList>
            <person name="Eng W.W.H."/>
            <person name="Gan H.M."/>
            <person name="Savka M.A."/>
        </authorList>
    </citation>
    <scope>NUCLEOTIDE SEQUENCE [LARGE SCALE GENOMIC DNA]</scope>
    <source>
        <strain evidence="2 3">1855-344</strain>
    </source>
</reference>
<proteinExistence type="predicted"/>
<sequence>MLFGHRFERTAQDDLYIHSRNRVQSAFVLLTGVLAFILPMALAVFVTSDEGSPLTDLDPLTSLLIVLGLLLIPALGLLLMVYTGIRETLLLSRRDGEGKRRTRNFFGRRERVHSVFRIDTPKCLELRRRQDAEPAYTQLWLVMRDGSEHRLTTDNVPVVPGNQHTDLWLRELADYLNVAVPTEVVVGSTAGVKKATYRPAPAPTSGKAVREARQRKAKGLTPAHAITEKLGTPARALLLLMGVFLALLELSRVIALVPALFAGRLRVGGRTGTTTFYWAEQPLTFSFNMLVGMAEVLIIGFIAWGCLRMAIRGRMSSNP</sequence>